<evidence type="ECO:0000256" key="9">
    <source>
        <dbReference type="ARBA" id="ARBA00022741"/>
    </source>
</evidence>
<name>A0ABQ1R1Q5_9ALTE</name>
<comment type="pathway">
    <text evidence="3">Carbohydrate degradation; glycolysis; D-glyceraldehyde 3-phosphate and glycerone phosphate from D-glucose: step 3/4.</text>
</comment>
<dbReference type="PANTHER" id="PTHR13697">
    <property type="entry name" value="PHOSPHOFRUCTOKINASE"/>
    <property type="match status" value="1"/>
</dbReference>
<evidence type="ECO:0000256" key="15">
    <source>
        <dbReference type="ARBA" id="ARBA00048070"/>
    </source>
</evidence>
<sequence length="335" mass="36640">MKRLALLTSGGDAPGMNAAIRAIVLASHYFDVQPLGYRHGFNGLLEQEYRHLDTEDVYNIIQRGGTILKSARCQPFTTQEGAQLAARNLNEAKVDGLIIIGGDGSFRGAEHLSRYWQGNIIGLPGTIDNDINGTDATIGYYTAIDTALESIDKVRDTADAFERIFLIEVMGRHAGFIGLSAGVCSGAEQVLLPELYPDGLPDPQELADHIRRAQKIRGKCSYIMVMSENIWPGGATDLANELQTRTGIECRPVILGHVQRGGSPVSLDRMLASKLGAYAVEAMIAGKSGIMIGERNQQLVEVPLQQSWNKSKLLDPYLVKIQRQVFDLVKNGNNY</sequence>
<comment type="subcellular location">
    <subcellularLocation>
        <location evidence="2">Cytoplasm</location>
    </subcellularLocation>
</comment>
<comment type="similarity">
    <text evidence="14">Belongs to the phosphofructokinase type A (PFKA) family.</text>
</comment>
<reference evidence="18" key="1">
    <citation type="journal article" date="2019" name="Int. J. Syst. Evol. Microbiol.">
        <title>The Global Catalogue of Microorganisms (GCM) 10K type strain sequencing project: providing services to taxonomists for standard genome sequencing and annotation.</title>
        <authorList>
            <consortium name="The Broad Institute Genomics Platform"/>
            <consortium name="The Broad Institute Genome Sequencing Center for Infectious Disease"/>
            <person name="Wu L."/>
            <person name="Ma J."/>
        </authorList>
    </citation>
    <scope>NUCLEOTIDE SEQUENCE [LARGE SCALE GENOMIC DNA]</scope>
    <source>
        <strain evidence="18">CGMCC 1.12923</strain>
    </source>
</reference>
<keyword evidence="10" id="KW-0418">Kinase</keyword>
<gene>
    <name evidence="17" type="primary">pfkA</name>
    <name evidence="17" type="ORF">GCM10011357_06390</name>
</gene>
<dbReference type="PROSITE" id="PS00433">
    <property type="entry name" value="PHOSPHOFRUCTOKINASE"/>
    <property type="match status" value="1"/>
</dbReference>
<comment type="cofactor">
    <cofactor evidence="1">
        <name>Mg(2+)</name>
        <dbReference type="ChEBI" id="CHEBI:18420"/>
    </cofactor>
</comment>
<dbReference type="InterPro" id="IPR015912">
    <property type="entry name" value="Phosphofructokinase_CS"/>
</dbReference>
<evidence type="ECO:0000256" key="3">
    <source>
        <dbReference type="ARBA" id="ARBA00004679"/>
    </source>
</evidence>
<accession>A0ABQ1R1Q5</accession>
<evidence type="ECO:0000256" key="2">
    <source>
        <dbReference type="ARBA" id="ARBA00004496"/>
    </source>
</evidence>
<evidence type="ECO:0000313" key="17">
    <source>
        <dbReference type="EMBL" id="GGD53265.1"/>
    </source>
</evidence>
<feature type="domain" description="Phosphofructokinase" evidence="16">
    <location>
        <begin position="3"/>
        <end position="282"/>
    </location>
</feature>
<keyword evidence="18" id="KW-1185">Reference proteome</keyword>
<keyword evidence="13" id="KW-0324">Glycolysis</keyword>
<keyword evidence="8" id="KW-0479">Metal-binding</keyword>
<dbReference type="Gene3D" id="3.40.50.450">
    <property type="match status" value="1"/>
</dbReference>
<comment type="catalytic activity">
    <reaction evidence="15">
        <text>beta-D-fructose 6-phosphate + ATP = beta-D-fructose 1,6-bisphosphate + ADP + H(+)</text>
        <dbReference type="Rhea" id="RHEA:16109"/>
        <dbReference type="ChEBI" id="CHEBI:15378"/>
        <dbReference type="ChEBI" id="CHEBI:30616"/>
        <dbReference type="ChEBI" id="CHEBI:32966"/>
        <dbReference type="ChEBI" id="CHEBI:57634"/>
        <dbReference type="ChEBI" id="CHEBI:456216"/>
        <dbReference type="EC" id="2.7.1.11"/>
    </reaction>
</comment>
<dbReference type="EMBL" id="BMGJ01000002">
    <property type="protein sequence ID" value="GGD53265.1"/>
    <property type="molecule type" value="Genomic_DNA"/>
</dbReference>
<dbReference type="Pfam" id="PF00365">
    <property type="entry name" value="PFK"/>
    <property type="match status" value="1"/>
</dbReference>
<protein>
    <recommendedName>
        <fullName evidence="4">6-phosphofructokinase</fullName>
        <ecNumber evidence="4">2.7.1.11</ecNumber>
    </recommendedName>
</protein>
<dbReference type="PIRSF" id="PIRSF000532">
    <property type="entry name" value="ATP_PFK_prok"/>
    <property type="match status" value="1"/>
</dbReference>
<evidence type="ECO:0000256" key="8">
    <source>
        <dbReference type="ARBA" id="ARBA00022723"/>
    </source>
</evidence>
<dbReference type="InterPro" id="IPR035966">
    <property type="entry name" value="PKF_sf"/>
</dbReference>
<evidence type="ECO:0000256" key="1">
    <source>
        <dbReference type="ARBA" id="ARBA00001946"/>
    </source>
</evidence>
<evidence type="ECO:0000256" key="11">
    <source>
        <dbReference type="ARBA" id="ARBA00022840"/>
    </source>
</evidence>
<dbReference type="Gene3D" id="3.40.50.460">
    <property type="entry name" value="Phosphofructokinase domain"/>
    <property type="match status" value="1"/>
</dbReference>
<dbReference type="Proteomes" id="UP000614272">
    <property type="component" value="Unassembled WGS sequence"/>
</dbReference>
<keyword evidence="11" id="KW-0067">ATP-binding</keyword>
<dbReference type="NCBIfam" id="NF002872">
    <property type="entry name" value="PRK03202.1"/>
    <property type="match status" value="1"/>
</dbReference>
<proteinExistence type="inferred from homology"/>
<evidence type="ECO:0000259" key="16">
    <source>
        <dbReference type="Pfam" id="PF00365"/>
    </source>
</evidence>
<dbReference type="PRINTS" id="PR00476">
    <property type="entry name" value="PHFRCTKINASE"/>
</dbReference>
<evidence type="ECO:0000256" key="10">
    <source>
        <dbReference type="ARBA" id="ARBA00022777"/>
    </source>
</evidence>
<keyword evidence="9" id="KW-0547">Nucleotide-binding</keyword>
<evidence type="ECO:0000256" key="5">
    <source>
        <dbReference type="ARBA" id="ARBA00022490"/>
    </source>
</evidence>
<keyword evidence="6" id="KW-0021">Allosteric enzyme</keyword>
<evidence type="ECO:0000256" key="4">
    <source>
        <dbReference type="ARBA" id="ARBA00012055"/>
    </source>
</evidence>
<dbReference type="InterPro" id="IPR000023">
    <property type="entry name" value="Phosphofructokinase_dom"/>
</dbReference>
<dbReference type="InterPro" id="IPR022953">
    <property type="entry name" value="ATP_PFK"/>
</dbReference>
<comment type="caution">
    <text evidence="17">The sequence shown here is derived from an EMBL/GenBank/DDBJ whole genome shotgun (WGS) entry which is preliminary data.</text>
</comment>
<organism evidence="17 18">
    <name type="scientific">Lacimicrobium alkaliphilum</name>
    <dbReference type="NCBI Taxonomy" id="1526571"/>
    <lineage>
        <taxon>Bacteria</taxon>
        <taxon>Pseudomonadati</taxon>
        <taxon>Pseudomonadota</taxon>
        <taxon>Gammaproteobacteria</taxon>
        <taxon>Alteromonadales</taxon>
        <taxon>Alteromonadaceae</taxon>
        <taxon>Lacimicrobium</taxon>
    </lineage>
</organism>
<keyword evidence="12" id="KW-0460">Magnesium</keyword>
<evidence type="ECO:0000256" key="6">
    <source>
        <dbReference type="ARBA" id="ARBA00022533"/>
    </source>
</evidence>
<dbReference type="InterPro" id="IPR012003">
    <property type="entry name" value="ATP_PFK_prok-type"/>
</dbReference>
<evidence type="ECO:0000256" key="13">
    <source>
        <dbReference type="ARBA" id="ARBA00023152"/>
    </source>
</evidence>
<evidence type="ECO:0000256" key="7">
    <source>
        <dbReference type="ARBA" id="ARBA00022679"/>
    </source>
</evidence>
<dbReference type="SUPFAM" id="SSF53784">
    <property type="entry name" value="Phosphofructokinase"/>
    <property type="match status" value="1"/>
</dbReference>
<evidence type="ECO:0000256" key="14">
    <source>
        <dbReference type="ARBA" id="ARBA00038478"/>
    </source>
</evidence>
<dbReference type="RefSeq" id="WP_099033160.1">
    <property type="nucleotide sequence ID" value="NZ_BMGJ01000002.1"/>
</dbReference>
<evidence type="ECO:0000256" key="12">
    <source>
        <dbReference type="ARBA" id="ARBA00022842"/>
    </source>
</evidence>
<dbReference type="PANTHER" id="PTHR13697:SF4">
    <property type="entry name" value="ATP-DEPENDENT 6-PHOSPHOFRUCTOKINASE"/>
    <property type="match status" value="1"/>
</dbReference>
<dbReference type="EC" id="2.7.1.11" evidence="4"/>
<keyword evidence="7" id="KW-0808">Transferase</keyword>
<keyword evidence="5" id="KW-0963">Cytoplasm</keyword>
<evidence type="ECO:0000313" key="18">
    <source>
        <dbReference type="Proteomes" id="UP000614272"/>
    </source>
</evidence>